<feature type="domain" description="Methyltransferase" evidence="3">
    <location>
        <begin position="44"/>
        <end position="137"/>
    </location>
</feature>
<accession>A0A7J9PI99</accession>
<dbReference type="RefSeq" id="WP_011977571.1">
    <property type="nucleotide sequence ID" value="NZ_JACDUL010000003.1"/>
</dbReference>
<keyword evidence="1 4" id="KW-0489">Methyltransferase</keyword>
<gene>
    <name evidence="4" type="ORF">HNP90_001349</name>
</gene>
<dbReference type="GO" id="GO:0008168">
    <property type="term" value="F:methyltransferase activity"/>
    <property type="evidence" value="ECO:0007669"/>
    <property type="project" value="UniProtKB-KW"/>
</dbReference>
<dbReference type="PANTHER" id="PTHR43861">
    <property type="entry name" value="TRANS-ACONITATE 2-METHYLTRANSFERASE-RELATED"/>
    <property type="match status" value="1"/>
</dbReference>
<dbReference type="Gene3D" id="3.40.50.150">
    <property type="entry name" value="Vaccinia Virus protein VP39"/>
    <property type="match status" value="1"/>
</dbReference>
<dbReference type="Proteomes" id="UP000533207">
    <property type="component" value="Unassembled WGS sequence"/>
</dbReference>
<name>A0A7J9PI99_METMI</name>
<dbReference type="InterPro" id="IPR029063">
    <property type="entry name" value="SAM-dependent_MTases_sf"/>
</dbReference>
<sequence>MDKGKEHFDGIEDSYENMIIKIVPSSEDFFGAVLSFIPEGNTKILELGSGTGFLTTRIVELNPSAEITCIDLSEGMLDVARGKPELSDVKFIKGDFREAWGDGKFDVILSTLCLHHLPDDDRTDILGKIYDSLNPRGAFINGDVFLGETEEEEARILSWWHKAMLQNNMSEKEADSMIKKRDANHDYLDKISAFTEKMNSTGYDDVMLVYKNRLYGVFVGLKK</sequence>
<dbReference type="GO" id="GO:0032259">
    <property type="term" value="P:methylation"/>
    <property type="evidence" value="ECO:0007669"/>
    <property type="project" value="UniProtKB-KW"/>
</dbReference>
<evidence type="ECO:0000313" key="5">
    <source>
        <dbReference type="Proteomes" id="UP000533207"/>
    </source>
</evidence>
<organism evidence="4 5">
    <name type="scientific">Methanococcus maripaludis</name>
    <name type="common">Methanococcus deltae</name>
    <dbReference type="NCBI Taxonomy" id="39152"/>
    <lineage>
        <taxon>Archaea</taxon>
        <taxon>Methanobacteriati</taxon>
        <taxon>Methanobacteriota</taxon>
        <taxon>Methanomada group</taxon>
        <taxon>Methanococci</taxon>
        <taxon>Methanococcales</taxon>
        <taxon>Methanococcaceae</taxon>
        <taxon>Methanococcus</taxon>
    </lineage>
</organism>
<dbReference type="InterPro" id="IPR041698">
    <property type="entry name" value="Methyltransf_25"/>
</dbReference>
<keyword evidence="2 4" id="KW-0808">Transferase</keyword>
<dbReference type="CDD" id="cd02440">
    <property type="entry name" value="AdoMet_MTases"/>
    <property type="match status" value="1"/>
</dbReference>
<comment type="caution">
    <text evidence="4">The sequence shown here is derived from an EMBL/GenBank/DDBJ whole genome shotgun (WGS) entry which is preliminary data.</text>
</comment>
<reference evidence="4 5" key="1">
    <citation type="submission" date="2020-07" db="EMBL/GenBank/DDBJ databases">
        <title>Genomic Encyclopedia of Type Strains, Phase IV (KMG-V): Genome sequencing to study the core and pangenomes of soil and plant-associated prokaryotes.</title>
        <authorList>
            <person name="Whitman W."/>
        </authorList>
    </citation>
    <scope>NUCLEOTIDE SEQUENCE [LARGE SCALE GENOMIC DNA]</scope>
    <source>
        <strain evidence="4 5">C8</strain>
    </source>
</reference>
<dbReference type="SUPFAM" id="SSF53335">
    <property type="entry name" value="S-adenosyl-L-methionine-dependent methyltransferases"/>
    <property type="match status" value="1"/>
</dbReference>
<dbReference type="AlphaFoldDB" id="A0A7J9PI99"/>
<evidence type="ECO:0000259" key="3">
    <source>
        <dbReference type="Pfam" id="PF13649"/>
    </source>
</evidence>
<evidence type="ECO:0000313" key="4">
    <source>
        <dbReference type="EMBL" id="MBA2862468.1"/>
    </source>
</evidence>
<dbReference type="InterPro" id="IPR016461">
    <property type="entry name" value="COMT-like"/>
</dbReference>
<evidence type="ECO:0000256" key="2">
    <source>
        <dbReference type="ARBA" id="ARBA00022679"/>
    </source>
</evidence>
<dbReference type="PANTHER" id="PTHR43861:SF1">
    <property type="entry name" value="TRANS-ACONITATE 2-METHYLTRANSFERASE"/>
    <property type="match status" value="1"/>
</dbReference>
<evidence type="ECO:0000256" key="1">
    <source>
        <dbReference type="ARBA" id="ARBA00022603"/>
    </source>
</evidence>
<dbReference type="EC" id="2.1.1.-" evidence="4"/>
<dbReference type="Pfam" id="PF13649">
    <property type="entry name" value="Methyltransf_25"/>
    <property type="match status" value="1"/>
</dbReference>
<dbReference type="EMBL" id="JACDUL010000003">
    <property type="protein sequence ID" value="MBA2862468.1"/>
    <property type="molecule type" value="Genomic_DNA"/>
</dbReference>
<proteinExistence type="predicted"/>
<protein>
    <submittedName>
        <fullName evidence="4">tRNA (Cmo5U34)-methyltransferase</fullName>
        <ecNumber evidence="4">2.1.1.-</ecNumber>
    </submittedName>
</protein>
<dbReference type="PROSITE" id="PS51683">
    <property type="entry name" value="SAM_OMT_II"/>
    <property type="match status" value="1"/>
</dbReference>